<dbReference type="Proteomes" id="UP001149140">
    <property type="component" value="Unassembled WGS sequence"/>
</dbReference>
<dbReference type="InterPro" id="IPR011050">
    <property type="entry name" value="Pectin_lyase_fold/virulence"/>
</dbReference>
<accession>A0A9X3MT44</accession>
<proteinExistence type="predicted"/>
<dbReference type="Gene3D" id="2.60.40.10">
    <property type="entry name" value="Immunoglobulins"/>
    <property type="match status" value="1"/>
</dbReference>
<evidence type="ECO:0000256" key="1">
    <source>
        <dbReference type="SAM" id="SignalP"/>
    </source>
</evidence>
<protein>
    <recommendedName>
        <fullName evidence="4">Right handed beta helix domain-containing protein</fullName>
    </recommendedName>
</protein>
<organism evidence="2 3">
    <name type="scientific">Solirubrobacter ginsenosidimutans</name>
    <dbReference type="NCBI Taxonomy" id="490573"/>
    <lineage>
        <taxon>Bacteria</taxon>
        <taxon>Bacillati</taxon>
        <taxon>Actinomycetota</taxon>
        <taxon>Thermoleophilia</taxon>
        <taxon>Solirubrobacterales</taxon>
        <taxon>Solirubrobacteraceae</taxon>
        <taxon>Solirubrobacter</taxon>
    </lineage>
</organism>
<feature type="chain" id="PRO_5040836005" description="Right handed beta helix domain-containing protein" evidence="1">
    <location>
        <begin position="26"/>
        <end position="686"/>
    </location>
</feature>
<evidence type="ECO:0000313" key="2">
    <source>
        <dbReference type="EMBL" id="MDA0160743.1"/>
    </source>
</evidence>
<evidence type="ECO:0000313" key="3">
    <source>
        <dbReference type="Proteomes" id="UP001149140"/>
    </source>
</evidence>
<sequence length="686" mass="69001">MKSRRACTATLAVLGVFGVAPVAQAAQWTVDDDRGDCPAAQFTGVQAAIDAAAPGDTIAICPGTYREGTGDVGSNALTITKSVTLKGAGADLVSIRPKVSGAGQIAEANQDIRNGVGDIVSVRGGAALPITVDISGVSVDGAGAVVEAGVVYLDAQGTIYRSRVTNVTTSELAADSGKPGGYRGPQFGYGIAQVTANTSSPQGATTRTLTISQTRVERYNRVGVLIDGATNDLAPYSASGVVNRGVLANNAIVGRLVCTNFTTDGNCSASGSPGNNLTTTGPLFGQDGVRVTAGASVALTGNTISQNLVHGVGAPTRGAATNNANLPLGAGVRLVGAAASTATRNNILDNAYGAINVQLNGTTPNTAVPFVAENNWWGLRSTGVTPPNAGPVISPTSNPAFPENPVNGAGTPDGTGTTSNTVDFFPYRNGAQADPDAGQFTILDAPRPVDDAVPTASLASDRAQAYRGETITLTANAGDDFGVKRVSFYSGAVLIGVAQVPPFRSQFTIPADAACDAPRTFTAVVEDSAGQTASASVNVTVKCYTGTVSGQVNATLALTLGAPASFGAFVPGVAATYTAGTTANVLSTAGDAALSVADPSTVAPGRLVNGSFSLPQALRARATNASNPTTQYAAISGSPLTLLTYAGPISNDGLTLQFQQQVGATDALRTGQYSKTLTFTLSTTTP</sequence>
<evidence type="ECO:0008006" key="4">
    <source>
        <dbReference type="Google" id="ProtNLM"/>
    </source>
</evidence>
<dbReference type="Gene3D" id="2.160.20.10">
    <property type="entry name" value="Single-stranded right-handed beta-helix, Pectin lyase-like"/>
    <property type="match status" value="1"/>
</dbReference>
<keyword evidence="3" id="KW-1185">Reference proteome</keyword>
<dbReference type="InterPro" id="IPR013783">
    <property type="entry name" value="Ig-like_fold"/>
</dbReference>
<keyword evidence="1" id="KW-0732">Signal</keyword>
<dbReference type="RefSeq" id="WP_270039759.1">
    <property type="nucleotide sequence ID" value="NZ_JAPDOD010000007.1"/>
</dbReference>
<dbReference type="AlphaFoldDB" id="A0A9X3MT44"/>
<comment type="caution">
    <text evidence="2">The sequence shown here is derived from an EMBL/GenBank/DDBJ whole genome shotgun (WGS) entry which is preliminary data.</text>
</comment>
<name>A0A9X3MT44_9ACTN</name>
<feature type="signal peptide" evidence="1">
    <location>
        <begin position="1"/>
        <end position="25"/>
    </location>
</feature>
<dbReference type="SUPFAM" id="SSF51126">
    <property type="entry name" value="Pectin lyase-like"/>
    <property type="match status" value="1"/>
</dbReference>
<dbReference type="GO" id="GO:0005975">
    <property type="term" value="P:carbohydrate metabolic process"/>
    <property type="evidence" value="ECO:0007669"/>
    <property type="project" value="UniProtKB-ARBA"/>
</dbReference>
<reference evidence="2" key="1">
    <citation type="submission" date="2022-10" db="EMBL/GenBank/DDBJ databases">
        <title>The WGS of Solirubrobacter ginsenosidimutans DSM 21036.</title>
        <authorList>
            <person name="Jiang Z."/>
        </authorList>
    </citation>
    <scope>NUCLEOTIDE SEQUENCE</scope>
    <source>
        <strain evidence="2">DSM 21036</strain>
    </source>
</reference>
<dbReference type="EMBL" id="JAPDOD010000007">
    <property type="protein sequence ID" value="MDA0160743.1"/>
    <property type="molecule type" value="Genomic_DNA"/>
</dbReference>
<dbReference type="Pfam" id="PF17957">
    <property type="entry name" value="Big_7"/>
    <property type="match status" value="1"/>
</dbReference>
<gene>
    <name evidence="2" type="ORF">OM076_10745</name>
</gene>
<dbReference type="InterPro" id="IPR012334">
    <property type="entry name" value="Pectin_lyas_fold"/>
</dbReference>